<feature type="repeat" description="PPR" evidence="3">
    <location>
        <begin position="90"/>
        <end position="124"/>
    </location>
</feature>
<evidence type="ECO:0000313" key="5">
    <source>
        <dbReference type="Proteomes" id="UP000027138"/>
    </source>
</evidence>
<comment type="similarity">
    <text evidence="1">Belongs to the PPR family. PCMP-H subfamily.</text>
</comment>
<evidence type="ECO:0000256" key="3">
    <source>
        <dbReference type="PROSITE-ProRule" id="PRU00708"/>
    </source>
</evidence>
<dbReference type="PROSITE" id="PS51375">
    <property type="entry name" value="PPR"/>
    <property type="match status" value="5"/>
</dbReference>
<dbReference type="Gene3D" id="1.25.40.10">
    <property type="entry name" value="Tetratricopeptide repeat domain"/>
    <property type="match status" value="4"/>
</dbReference>
<keyword evidence="2" id="KW-0677">Repeat</keyword>
<feature type="repeat" description="PPR" evidence="3">
    <location>
        <begin position="393"/>
        <end position="427"/>
    </location>
</feature>
<feature type="repeat" description="PPR" evidence="3">
    <location>
        <begin position="160"/>
        <end position="194"/>
    </location>
</feature>
<dbReference type="PANTHER" id="PTHR47926:SF359">
    <property type="entry name" value="PENTACOTRIPEPTIDE-REPEAT REGION OF PRORP DOMAIN-CONTAINING PROTEIN"/>
    <property type="match status" value="1"/>
</dbReference>
<proteinExistence type="inferred from homology"/>
<organism evidence="4 5">
    <name type="scientific">Jatropha curcas</name>
    <name type="common">Barbados nut</name>
    <dbReference type="NCBI Taxonomy" id="180498"/>
    <lineage>
        <taxon>Eukaryota</taxon>
        <taxon>Viridiplantae</taxon>
        <taxon>Streptophyta</taxon>
        <taxon>Embryophyta</taxon>
        <taxon>Tracheophyta</taxon>
        <taxon>Spermatophyta</taxon>
        <taxon>Magnoliopsida</taxon>
        <taxon>eudicotyledons</taxon>
        <taxon>Gunneridae</taxon>
        <taxon>Pentapetalae</taxon>
        <taxon>rosids</taxon>
        <taxon>fabids</taxon>
        <taxon>Malpighiales</taxon>
        <taxon>Euphorbiaceae</taxon>
        <taxon>Crotonoideae</taxon>
        <taxon>Jatropheae</taxon>
        <taxon>Jatropha</taxon>
    </lineage>
</organism>
<evidence type="ECO:0008006" key="6">
    <source>
        <dbReference type="Google" id="ProtNLM"/>
    </source>
</evidence>
<feature type="repeat" description="PPR" evidence="3">
    <location>
        <begin position="292"/>
        <end position="326"/>
    </location>
</feature>
<feature type="repeat" description="PPR" evidence="3">
    <location>
        <begin position="261"/>
        <end position="291"/>
    </location>
</feature>
<dbReference type="PANTHER" id="PTHR47926">
    <property type="entry name" value="PENTATRICOPEPTIDE REPEAT-CONTAINING PROTEIN"/>
    <property type="match status" value="1"/>
</dbReference>
<evidence type="ECO:0000313" key="4">
    <source>
        <dbReference type="EMBL" id="KDP33285.1"/>
    </source>
</evidence>
<keyword evidence="5" id="KW-1185">Reference proteome</keyword>
<dbReference type="Pfam" id="PF12854">
    <property type="entry name" value="PPR_1"/>
    <property type="match status" value="1"/>
</dbReference>
<dbReference type="AlphaFoldDB" id="A0A067KLY9"/>
<dbReference type="GO" id="GO:0009451">
    <property type="term" value="P:RNA modification"/>
    <property type="evidence" value="ECO:0007669"/>
    <property type="project" value="InterPro"/>
</dbReference>
<gene>
    <name evidence="4" type="ORF">JCGZ_13072</name>
</gene>
<dbReference type="InterPro" id="IPR002885">
    <property type="entry name" value="PPR_rpt"/>
</dbReference>
<dbReference type="Pfam" id="PF01535">
    <property type="entry name" value="PPR"/>
    <property type="match status" value="2"/>
</dbReference>
<dbReference type="FunFam" id="1.25.40.10:FF:000031">
    <property type="entry name" value="Pentatricopeptide repeat-containing protein mitochondrial"/>
    <property type="match status" value="1"/>
</dbReference>
<dbReference type="InterPro" id="IPR011990">
    <property type="entry name" value="TPR-like_helical_dom_sf"/>
</dbReference>
<dbReference type="InterPro" id="IPR046960">
    <property type="entry name" value="PPR_At4g14850-like_plant"/>
</dbReference>
<dbReference type="GO" id="GO:0003723">
    <property type="term" value="F:RNA binding"/>
    <property type="evidence" value="ECO:0007669"/>
    <property type="project" value="InterPro"/>
</dbReference>
<dbReference type="Pfam" id="PF13041">
    <property type="entry name" value="PPR_2"/>
    <property type="match status" value="3"/>
</dbReference>
<protein>
    <recommendedName>
        <fullName evidence="6">Pentatricopeptide repeat-containing protein</fullName>
    </recommendedName>
</protein>
<dbReference type="Proteomes" id="UP000027138">
    <property type="component" value="Unassembled WGS sequence"/>
</dbReference>
<evidence type="ECO:0000256" key="1">
    <source>
        <dbReference type="ARBA" id="ARBA00006643"/>
    </source>
</evidence>
<dbReference type="NCBIfam" id="TIGR00756">
    <property type="entry name" value="PPR"/>
    <property type="match status" value="6"/>
</dbReference>
<dbReference type="FunFam" id="1.25.40.10:FF:000725">
    <property type="entry name" value="Pentatricopeptide repeat-containing protein At3g63370, chloroplastic"/>
    <property type="match status" value="1"/>
</dbReference>
<name>A0A067KLY9_JATCU</name>
<dbReference type="STRING" id="180498.A0A067KLY9"/>
<evidence type="ECO:0000256" key="2">
    <source>
        <dbReference type="ARBA" id="ARBA00022737"/>
    </source>
</evidence>
<dbReference type="OrthoDB" id="185373at2759"/>
<dbReference type="EMBL" id="KK914547">
    <property type="protein sequence ID" value="KDP33285.1"/>
    <property type="molecule type" value="Genomic_DNA"/>
</dbReference>
<accession>A0A067KLY9</accession>
<dbReference type="FunFam" id="1.25.40.10:FF:000073">
    <property type="entry name" value="Pentatricopeptide repeat-containing protein chloroplastic"/>
    <property type="match status" value="1"/>
</dbReference>
<reference evidence="4 5" key="1">
    <citation type="journal article" date="2014" name="PLoS ONE">
        <title>Global Analysis of Gene Expression Profiles in Physic Nut (Jatropha curcas L.) Seedlings Exposed to Salt Stress.</title>
        <authorList>
            <person name="Zhang L."/>
            <person name="Zhang C."/>
            <person name="Wu P."/>
            <person name="Chen Y."/>
            <person name="Li M."/>
            <person name="Jiang H."/>
            <person name="Wu G."/>
        </authorList>
    </citation>
    <scope>NUCLEOTIDE SEQUENCE [LARGE SCALE GENOMIC DNA]</scope>
    <source>
        <strain evidence="5">cv. GZQX0401</strain>
        <tissue evidence="4">Young leaves</tissue>
    </source>
</reference>
<sequence>MAVKLSHSYFFNSYKPDDASFKQMGAPKRDLLVNPRIRKSNPTKKQMSETPKRGMIKPNSLSLTRSLCEFVDSGAMDNALYLFEKMNQPDTYIWNVIIRGFSNKGLFQEVIDFYHRMEYEGIGIDNFTFPFVIKACGRLLSFIEGKKVHGKLIKIGLDRDIYVCNSLIDMYFKFGFVEVAEKVFEAMPLRDLVSWNCMVNGYRVIGDGLKSLMCFKEMLGLGEKPDRLSMISSLGGCSIGCCVRGGKEIHCQVIRNGLELDIMVQTSLIDMYAKCGKVDYAERVFNEMTCKNIVAWNAMIGGYAINGHFLESFTCLKRMQEDNLIPDAITMINLLPSCSKFGTLLEGKCIHGYAIRKMFLPHLVLETALVDMYGKCGQLKFAECVFGRINEKNMVSWNAIIAAYVQNGRNEEALELFHCLRNQTLKPDAVTIASILPAYAELATVTSLVWSMKGGNCSIL</sequence>